<sequence length="423" mass="46272">MHRTALLARQGAFTRSCGRSLASAALCAAALATALPSLAQDDALALDDWAAIEQAAQGQTVYWNAWGGDSRTNDYLSWVADELEARHDIELVHVKLSDTSTAVSRVIAEKAAGNLDEGAIDLIWINGENFAAMKDNDLLFGPFAEALPNYALTRADANPEVRVDFTVPTEGYEAPWGKAQLTFYYDSARVETPPGSMTELLDWARTHPGRFTYPLVPDFTGSTFLKQALIELTPDTAPLYQPVEESDFAAITAPLWDYLDTLHPYLWREGRNFPTSGPEMKRLMGDGELSLAFTFIPSEPAAAVADFQLPPTTRSYVLDGGTLGNVHFVAIPFNASHKAGALVTANFLLSPEAQAHKQDPAVWGDRTVLDMSALSNKERVTFIDDSDNPAALPADALSKTLPEPHPSWMERLEAAWLERYGNQ</sequence>
<dbReference type="Pfam" id="PF13416">
    <property type="entry name" value="SBP_bac_8"/>
    <property type="match status" value="1"/>
</dbReference>
<dbReference type="InterPro" id="IPR006059">
    <property type="entry name" value="SBP"/>
</dbReference>
<organism evidence="2 3">
    <name type="scientific">Onishia taeanensis</name>
    <dbReference type="NCBI Taxonomy" id="284577"/>
    <lineage>
        <taxon>Bacteria</taxon>
        <taxon>Pseudomonadati</taxon>
        <taxon>Pseudomonadota</taxon>
        <taxon>Gammaproteobacteria</taxon>
        <taxon>Oceanospirillales</taxon>
        <taxon>Halomonadaceae</taxon>
        <taxon>Onishia</taxon>
    </lineage>
</organism>
<dbReference type="PIRSF" id="PIRSF029172">
    <property type="entry name" value="UCP029172_ABC_sbc_YnjB"/>
    <property type="match status" value="1"/>
</dbReference>
<dbReference type="AlphaFoldDB" id="A0A1G7MWK3"/>
<dbReference type="OrthoDB" id="3239593at2"/>
<dbReference type="NCBIfam" id="NF008633">
    <property type="entry name" value="PRK11622.1"/>
    <property type="match status" value="1"/>
</dbReference>
<dbReference type="SUPFAM" id="SSF53850">
    <property type="entry name" value="Periplasmic binding protein-like II"/>
    <property type="match status" value="1"/>
</dbReference>
<protein>
    <submittedName>
        <fullName evidence="2">Putative thiamine transport system substrate-binding protein</fullName>
    </submittedName>
</protein>
<dbReference type="PANTHER" id="PTHR42779">
    <property type="entry name" value="PROTEIN YNJB"/>
    <property type="match status" value="1"/>
</dbReference>
<feature type="signal peptide" evidence="1">
    <location>
        <begin position="1"/>
        <end position="39"/>
    </location>
</feature>
<keyword evidence="1" id="KW-0732">Signal</keyword>
<proteinExistence type="predicted"/>
<dbReference type="InterPro" id="IPR027020">
    <property type="entry name" value="YnjB"/>
</dbReference>
<evidence type="ECO:0000313" key="2">
    <source>
        <dbReference type="EMBL" id="SDF66051.1"/>
    </source>
</evidence>
<evidence type="ECO:0000313" key="3">
    <source>
        <dbReference type="Proteomes" id="UP000198641"/>
    </source>
</evidence>
<evidence type="ECO:0000256" key="1">
    <source>
        <dbReference type="SAM" id="SignalP"/>
    </source>
</evidence>
<dbReference type="PANTHER" id="PTHR42779:SF1">
    <property type="entry name" value="PROTEIN YNJB"/>
    <property type="match status" value="1"/>
</dbReference>
<reference evidence="2 3" key="1">
    <citation type="submission" date="2016-10" db="EMBL/GenBank/DDBJ databases">
        <authorList>
            <person name="de Groot N.N."/>
        </authorList>
    </citation>
    <scope>NUCLEOTIDE SEQUENCE [LARGE SCALE GENOMIC DNA]</scope>
    <source>
        <strain evidence="2 3">BH539</strain>
    </source>
</reference>
<dbReference type="Gene3D" id="3.40.190.10">
    <property type="entry name" value="Periplasmic binding protein-like II"/>
    <property type="match status" value="2"/>
</dbReference>
<name>A0A1G7MWK3_9GAMM</name>
<dbReference type="RefSeq" id="WP_092522009.1">
    <property type="nucleotide sequence ID" value="NZ_FNCI01000001.1"/>
</dbReference>
<keyword evidence="3" id="KW-1185">Reference proteome</keyword>
<gene>
    <name evidence="2" type="ORF">SAMN05216571_10195</name>
</gene>
<accession>A0A1G7MWK3</accession>
<dbReference type="EMBL" id="FNCI01000001">
    <property type="protein sequence ID" value="SDF66051.1"/>
    <property type="molecule type" value="Genomic_DNA"/>
</dbReference>
<dbReference type="STRING" id="284577.SAMN05216571_10195"/>
<dbReference type="Proteomes" id="UP000198641">
    <property type="component" value="Unassembled WGS sequence"/>
</dbReference>
<feature type="chain" id="PRO_5011489361" evidence="1">
    <location>
        <begin position="40"/>
        <end position="423"/>
    </location>
</feature>